<gene>
    <name evidence="2" type="ORF">EHS11_13960</name>
</gene>
<dbReference type="InterPro" id="IPR013216">
    <property type="entry name" value="Methyltransf_11"/>
</dbReference>
<dbReference type="InterPro" id="IPR029063">
    <property type="entry name" value="SAM-dependent_MTases_sf"/>
</dbReference>
<dbReference type="Gene3D" id="3.40.50.150">
    <property type="entry name" value="Vaccinia Virus protein VP39"/>
    <property type="match status" value="1"/>
</dbReference>
<accession>A0A4R9LMV9</accession>
<reference evidence="2" key="1">
    <citation type="journal article" date="2019" name="PLoS Negl. Trop. Dis.">
        <title>Revisiting the worldwide diversity of Leptospira species in the environment.</title>
        <authorList>
            <person name="Vincent A.T."/>
            <person name="Schiettekatte O."/>
            <person name="Bourhy P."/>
            <person name="Veyrier F.J."/>
            <person name="Picardeau M."/>
        </authorList>
    </citation>
    <scope>NUCLEOTIDE SEQUENCE [LARGE SCALE GENOMIC DNA]</scope>
    <source>
        <strain evidence="2">201400974</strain>
    </source>
</reference>
<dbReference type="OrthoDB" id="9760689at2"/>
<comment type="caution">
    <text evidence="2">The sequence shown here is derived from an EMBL/GenBank/DDBJ whole genome shotgun (WGS) entry which is preliminary data.</text>
</comment>
<dbReference type="Proteomes" id="UP000298264">
    <property type="component" value="Unassembled WGS sequence"/>
</dbReference>
<protein>
    <submittedName>
        <fullName evidence="2">Class I SAM-dependent methyltransferase</fullName>
    </submittedName>
</protein>
<evidence type="ECO:0000313" key="3">
    <source>
        <dbReference type="Proteomes" id="UP000298264"/>
    </source>
</evidence>
<dbReference type="GO" id="GO:0032259">
    <property type="term" value="P:methylation"/>
    <property type="evidence" value="ECO:0007669"/>
    <property type="project" value="UniProtKB-KW"/>
</dbReference>
<dbReference type="RefSeq" id="WP_135765016.1">
    <property type="nucleotide sequence ID" value="NZ_RQHV01000061.1"/>
</dbReference>
<proteinExistence type="predicted"/>
<dbReference type="EMBL" id="RQHV01000061">
    <property type="protein sequence ID" value="TGN08037.1"/>
    <property type="molecule type" value="Genomic_DNA"/>
</dbReference>
<keyword evidence="2" id="KW-0808">Transferase</keyword>
<dbReference type="SUPFAM" id="SSF53335">
    <property type="entry name" value="S-adenosyl-L-methionine-dependent methyltransferases"/>
    <property type="match status" value="1"/>
</dbReference>
<dbReference type="Pfam" id="PF08241">
    <property type="entry name" value="Methyltransf_11"/>
    <property type="match status" value="1"/>
</dbReference>
<evidence type="ECO:0000313" key="2">
    <source>
        <dbReference type="EMBL" id="TGN08037.1"/>
    </source>
</evidence>
<organism evidence="2 3">
    <name type="scientific">Leptospira ilyithenensis</name>
    <dbReference type="NCBI Taxonomy" id="2484901"/>
    <lineage>
        <taxon>Bacteria</taxon>
        <taxon>Pseudomonadati</taxon>
        <taxon>Spirochaetota</taxon>
        <taxon>Spirochaetia</taxon>
        <taxon>Leptospirales</taxon>
        <taxon>Leptospiraceae</taxon>
        <taxon>Leptospira</taxon>
    </lineage>
</organism>
<evidence type="ECO:0000259" key="1">
    <source>
        <dbReference type="Pfam" id="PF08241"/>
    </source>
</evidence>
<feature type="domain" description="Methyltransferase type 11" evidence="1">
    <location>
        <begin position="66"/>
        <end position="166"/>
    </location>
</feature>
<dbReference type="GO" id="GO:0008757">
    <property type="term" value="F:S-adenosylmethionine-dependent methyltransferase activity"/>
    <property type="evidence" value="ECO:0007669"/>
    <property type="project" value="InterPro"/>
</dbReference>
<name>A0A4R9LMV9_9LEPT</name>
<dbReference type="AlphaFoldDB" id="A0A4R9LMV9"/>
<sequence length="321" mass="36108">MSDAYINWKNSLKTNNGIFLISEDRRFTHDESEYEADMDFSTLTHGYGVIQLMKSLGCDINGPAIEIGAGNGLISVSLAEAHGFSDFMVTDASSVFVEICRNNVEKYAKTKSNVSYGIFNGDDLKDLPDNVYSLVCMANALHHIEYFEEFVTLVSAKLKIGGAFVCQEPISDGFLMLGVLAKAYLVFSKKLSKRLIEKLEELSLTMSNSNRRDMNKSHLEDKHIFNIYELQQLASKTGMRLLVYPNMGLEAFADGLNETKSKQESFSEMSKGYIQHCLNWDQDLKDEVFSKFDELFKFIDIACGGGYYPPVSGSFCMVKER</sequence>
<keyword evidence="3" id="KW-1185">Reference proteome</keyword>
<keyword evidence="2" id="KW-0489">Methyltransferase</keyword>
<dbReference type="CDD" id="cd02440">
    <property type="entry name" value="AdoMet_MTases"/>
    <property type="match status" value="1"/>
</dbReference>